<dbReference type="Proteomes" id="UP001054897">
    <property type="component" value="Chromosome"/>
</dbReference>
<evidence type="ECO:0000313" key="2">
    <source>
        <dbReference type="Proteomes" id="UP001054897"/>
    </source>
</evidence>
<dbReference type="RefSeq" id="WP_129484185.1">
    <property type="nucleotide sequence ID" value="NZ_CP099397.1"/>
</dbReference>
<dbReference type="EMBL" id="CP099397">
    <property type="protein sequence ID" value="USR40963.1"/>
    <property type="molecule type" value="Genomic_DNA"/>
</dbReference>
<proteinExistence type="predicted"/>
<sequence length="64" mass="6863">MALEEAENDTALVSSGAKRAKTGTPFFGYIIAATLVNTDFGDFFHNQIATAWLAFLNAAFLHGP</sequence>
<reference evidence="1" key="1">
    <citation type="submission" date="2022-06" db="EMBL/GenBank/DDBJ databases">
        <title>Complete genome of Pseudomonas hydrolytica DSWY01T.</title>
        <authorList>
            <person name="Jung J."/>
            <person name="Jeon C.O."/>
        </authorList>
    </citation>
    <scope>NUCLEOTIDE SEQUENCE</scope>
    <source>
        <strain evidence="1">DSWY01</strain>
    </source>
</reference>
<accession>A0ABY5ADE4</accession>
<keyword evidence="2" id="KW-1185">Reference proteome</keyword>
<evidence type="ECO:0000313" key="1">
    <source>
        <dbReference type="EMBL" id="USR40963.1"/>
    </source>
</evidence>
<dbReference type="GeneID" id="300080480"/>
<organism evidence="1 2">
    <name type="scientific">Ectopseudomonas hydrolytica</name>
    <dbReference type="NCBI Taxonomy" id="2493633"/>
    <lineage>
        <taxon>Bacteria</taxon>
        <taxon>Pseudomonadati</taxon>
        <taxon>Pseudomonadota</taxon>
        <taxon>Gammaproteobacteria</taxon>
        <taxon>Pseudomonadales</taxon>
        <taxon>Pseudomonadaceae</taxon>
        <taxon>Ectopseudomonas</taxon>
    </lineage>
</organism>
<name>A0ABY5ADE4_9GAMM</name>
<gene>
    <name evidence="1" type="ORF">L1F06_005860</name>
</gene>
<protein>
    <submittedName>
        <fullName evidence="1">Uncharacterized protein</fullName>
    </submittedName>
</protein>